<dbReference type="InterPro" id="IPR011990">
    <property type="entry name" value="TPR-like_helical_dom_sf"/>
</dbReference>
<feature type="region of interest" description="Disordered" evidence="1">
    <location>
        <begin position="358"/>
        <end position="422"/>
    </location>
</feature>
<dbReference type="AlphaFoldDB" id="A0ABD3X863"/>
<organism evidence="3 4">
    <name type="scientific">Sinanodonta woodiana</name>
    <name type="common">Chinese pond mussel</name>
    <name type="synonym">Anodonta woodiana</name>
    <dbReference type="NCBI Taxonomy" id="1069815"/>
    <lineage>
        <taxon>Eukaryota</taxon>
        <taxon>Metazoa</taxon>
        <taxon>Spiralia</taxon>
        <taxon>Lophotrochozoa</taxon>
        <taxon>Mollusca</taxon>
        <taxon>Bivalvia</taxon>
        <taxon>Autobranchia</taxon>
        <taxon>Heteroconchia</taxon>
        <taxon>Palaeoheterodonta</taxon>
        <taxon>Unionida</taxon>
        <taxon>Unionoidea</taxon>
        <taxon>Unionidae</taxon>
        <taxon>Unioninae</taxon>
        <taxon>Sinanodonta</taxon>
    </lineage>
</organism>
<keyword evidence="4" id="KW-1185">Reference proteome</keyword>
<dbReference type="EMBL" id="JBJQND010000003">
    <property type="protein sequence ID" value="KAL3881197.1"/>
    <property type="molecule type" value="Genomic_DNA"/>
</dbReference>
<evidence type="ECO:0000313" key="3">
    <source>
        <dbReference type="EMBL" id="KAL3881197.1"/>
    </source>
</evidence>
<dbReference type="InterPro" id="IPR035897">
    <property type="entry name" value="Toll_tir_struct_dom_sf"/>
</dbReference>
<feature type="compositionally biased region" description="Polar residues" evidence="1">
    <location>
        <begin position="409"/>
        <end position="422"/>
    </location>
</feature>
<evidence type="ECO:0000259" key="2">
    <source>
        <dbReference type="PROSITE" id="PS50104"/>
    </source>
</evidence>
<reference evidence="3 4" key="1">
    <citation type="submission" date="2024-11" db="EMBL/GenBank/DDBJ databases">
        <title>Chromosome-level genome assembly of the freshwater bivalve Anodonta woodiana.</title>
        <authorList>
            <person name="Chen X."/>
        </authorList>
    </citation>
    <scope>NUCLEOTIDE SEQUENCE [LARGE SCALE GENOMIC DNA]</scope>
    <source>
        <strain evidence="3">MN2024</strain>
        <tissue evidence="3">Gills</tissue>
    </source>
</reference>
<dbReference type="SUPFAM" id="SSF48452">
    <property type="entry name" value="TPR-like"/>
    <property type="match status" value="1"/>
</dbReference>
<dbReference type="PROSITE" id="PS50104">
    <property type="entry name" value="TIR"/>
    <property type="match status" value="1"/>
</dbReference>
<evidence type="ECO:0000313" key="4">
    <source>
        <dbReference type="Proteomes" id="UP001634394"/>
    </source>
</evidence>
<name>A0ABD3X863_SINWO</name>
<dbReference type="Gene3D" id="3.40.50.10140">
    <property type="entry name" value="Toll/interleukin-1 receptor homology (TIR) domain"/>
    <property type="match status" value="1"/>
</dbReference>
<sequence>MDKEEARFRQSFELYPSSFNLKIKELKNSKKIELHKKKLEVKISSDEFESTTERVRIYNLLSFLKWSANERRYAYRYNRNALELDKENIVSLFNKLWMTREDGNLAESNEELKRLVKLAKSNNNLLLAGKAEIAYCYPIFGPSYLLKSKDMLEDVVRDLSDKDIHPDTIFSLKLDLGIVYRKLCNFGNMPRQGWEARDDEECIKRGAELLYEVACSNSSARWRGKCWASLAELLFRSPKCDSQNNKQTEELFPQNVRDIGVEGLLDLAMQTCGEDSHVLKICGKLYRYMKKLDKAEEVLRKSLSIRNTAYAHHHLALVLKQRLKDKLFAKRGYNNETRDRYDPVSTCIRHKTFLGNVDQSAKGSNVPSRSSARHDRSKQEFSQTKTRPTLARNEEPVSANSAKRERSIKYSTRQAESTLPHTNTKMLTRSRAKGLDRVFSIPEDEGETVQEILRHLNEAIELGNGWASLDKGVLLRQIKKLKEARDVFLMTLKMEDRIAAVLEVSCYENLGACCRDIAEQETDLEQRRKFEIDAVIYWRKALENIASKEGKTLNFPKEEWMSYPVLKDMFQHRELGVEMLKALADLGEILERPAETRSLIHEIRKLDVDEANDPTIISCEIKTLLKENRYEDAAQLLEKSEREGIEINRNFRIQVYLECAFYLVTTGKKENACERCQQAFHVNSITESKFDIFFLYDEDTGTDKTSVLAEKLEQYLSDNFGLRIARNSHNVDPGKQRWDIQTEQMESSKHIVLIIDTNDVPPGEFKHFIEIAQGISMTEKSILNIILVDECTCPLQLTIFPRIHLESKQLSSKDDFIQWIRDCIFHLLRVDDKED</sequence>
<dbReference type="Gene3D" id="1.25.40.10">
    <property type="entry name" value="Tetratricopeptide repeat domain"/>
    <property type="match status" value="2"/>
</dbReference>
<dbReference type="Proteomes" id="UP001634394">
    <property type="component" value="Unassembled WGS sequence"/>
</dbReference>
<feature type="domain" description="TIR" evidence="2">
    <location>
        <begin position="688"/>
        <end position="824"/>
    </location>
</feature>
<gene>
    <name evidence="3" type="ORF">ACJMK2_027654</name>
</gene>
<dbReference type="InterPro" id="IPR000157">
    <property type="entry name" value="TIR_dom"/>
</dbReference>
<evidence type="ECO:0000256" key="1">
    <source>
        <dbReference type="SAM" id="MobiDB-lite"/>
    </source>
</evidence>
<protein>
    <recommendedName>
        <fullName evidence="2">TIR domain-containing protein</fullName>
    </recommendedName>
</protein>
<dbReference type="PANTHER" id="PTHR16253:SF0">
    <property type="entry name" value="TETRATRICOPEPTIDE REPEAT PROTEIN 22"/>
    <property type="match status" value="1"/>
</dbReference>
<feature type="compositionally biased region" description="Polar residues" evidence="1">
    <location>
        <begin position="358"/>
        <end position="370"/>
    </location>
</feature>
<dbReference type="SUPFAM" id="SSF52200">
    <property type="entry name" value="Toll/Interleukin receptor TIR domain"/>
    <property type="match status" value="1"/>
</dbReference>
<dbReference type="PANTHER" id="PTHR16253">
    <property type="entry name" value="TETRATRICOPEPTIDE REPEAT PROTEIN 22"/>
    <property type="match status" value="1"/>
</dbReference>
<comment type="caution">
    <text evidence="3">The sequence shown here is derived from an EMBL/GenBank/DDBJ whole genome shotgun (WGS) entry which is preliminary data.</text>
</comment>
<accession>A0ABD3X863</accession>
<dbReference type="InterPro" id="IPR042342">
    <property type="entry name" value="TTC22"/>
</dbReference>
<proteinExistence type="predicted"/>